<proteinExistence type="predicted"/>
<dbReference type="EMBL" id="JH795860">
    <property type="protein sequence ID" value="EJU03409.1"/>
    <property type="molecule type" value="Genomic_DNA"/>
</dbReference>
<accession>M5G406</accession>
<gene>
    <name evidence="1" type="ORF">DACRYDRAFT_50554</name>
</gene>
<reference evidence="1 2" key="1">
    <citation type="journal article" date="2012" name="Science">
        <title>The Paleozoic origin of enzymatic lignin decomposition reconstructed from 31 fungal genomes.</title>
        <authorList>
            <person name="Floudas D."/>
            <person name="Binder M."/>
            <person name="Riley R."/>
            <person name="Barry K."/>
            <person name="Blanchette R.A."/>
            <person name="Henrissat B."/>
            <person name="Martinez A.T."/>
            <person name="Otillar R."/>
            <person name="Spatafora J.W."/>
            <person name="Yadav J.S."/>
            <person name="Aerts A."/>
            <person name="Benoit I."/>
            <person name="Boyd A."/>
            <person name="Carlson A."/>
            <person name="Copeland A."/>
            <person name="Coutinho P.M."/>
            <person name="de Vries R.P."/>
            <person name="Ferreira P."/>
            <person name="Findley K."/>
            <person name="Foster B."/>
            <person name="Gaskell J."/>
            <person name="Glotzer D."/>
            <person name="Gorecki P."/>
            <person name="Heitman J."/>
            <person name="Hesse C."/>
            <person name="Hori C."/>
            <person name="Igarashi K."/>
            <person name="Jurgens J.A."/>
            <person name="Kallen N."/>
            <person name="Kersten P."/>
            <person name="Kohler A."/>
            <person name="Kuees U."/>
            <person name="Kumar T.K.A."/>
            <person name="Kuo A."/>
            <person name="LaButti K."/>
            <person name="Larrondo L.F."/>
            <person name="Lindquist E."/>
            <person name="Ling A."/>
            <person name="Lombard V."/>
            <person name="Lucas S."/>
            <person name="Lundell T."/>
            <person name="Martin R."/>
            <person name="McLaughlin D.J."/>
            <person name="Morgenstern I."/>
            <person name="Morin E."/>
            <person name="Murat C."/>
            <person name="Nagy L.G."/>
            <person name="Nolan M."/>
            <person name="Ohm R.A."/>
            <person name="Patyshakuliyeva A."/>
            <person name="Rokas A."/>
            <person name="Ruiz-Duenas F.J."/>
            <person name="Sabat G."/>
            <person name="Salamov A."/>
            <person name="Samejima M."/>
            <person name="Schmutz J."/>
            <person name="Slot J.C."/>
            <person name="St John F."/>
            <person name="Stenlid J."/>
            <person name="Sun H."/>
            <person name="Sun S."/>
            <person name="Syed K."/>
            <person name="Tsang A."/>
            <person name="Wiebenga A."/>
            <person name="Young D."/>
            <person name="Pisabarro A."/>
            <person name="Eastwood D.C."/>
            <person name="Martin F."/>
            <person name="Cullen D."/>
            <person name="Grigoriev I.V."/>
            <person name="Hibbett D.S."/>
        </authorList>
    </citation>
    <scope>NUCLEOTIDE SEQUENCE [LARGE SCALE GENOMIC DNA]</scope>
    <source>
        <strain evidence="1 2">DJM-731 SS1</strain>
    </source>
</reference>
<dbReference type="RefSeq" id="XP_040630303.1">
    <property type="nucleotide sequence ID" value="XM_040774992.1"/>
</dbReference>
<dbReference type="Proteomes" id="UP000030653">
    <property type="component" value="Unassembled WGS sequence"/>
</dbReference>
<evidence type="ECO:0008006" key="3">
    <source>
        <dbReference type="Google" id="ProtNLM"/>
    </source>
</evidence>
<evidence type="ECO:0000313" key="2">
    <source>
        <dbReference type="Proteomes" id="UP000030653"/>
    </source>
</evidence>
<evidence type="ECO:0000313" key="1">
    <source>
        <dbReference type="EMBL" id="EJU03409.1"/>
    </source>
</evidence>
<dbReference type="OrthoDB" id="2505969at2759"/>
<protein>
    <recommendedName>
        <fullName evidence="3">CxC2-like cysteine cluster KDZ transposase-associated domain-containing protein</fullName>
    </recommendedName>
</protein>
<name>M5G406_DACPD</name>
<sequence>KYLLACLSKLLEVYRPGMAISYDIGCKHSKTVAHSSLGTHAKALGLHFFVGAFHGYAHNQKCQLMYHPCFLCLAGLEDFETNKHIFSKQNLMAHLFCHGSCYHCHMILLLFWSWWDEDCQVALADFIYDNYRQALHILAMVQPSVINFQHLHQLSDEDFARFLQEEQDYFNGLIAEPEEDVVAFRYLETLQSLASARYVPHLPCLLLFLTSKQAEAVRIRLRWLCPH</sequence>
<dbReference type="HOGENOM" id="CLU_095758_0_0_1"/>
<keyword evidence="2" id="KW-1185">Reference proteome</keyword>
<dbReference type="AlphaFoldDB" id="M5G406"/>
<dbReference type="Pfam" id="PF18758">
    <property type="entry name" value="KDZ"/>
    <property type="match status" value="1"/>
</dbReference>
<dbReference type="OMA" id="RFTEMEC"/>
<dbReference type="GeneID" id="63690054"/>
<feature type="non-terminal residue" evidence="1">
    <location>
        <position position="227"/>
    </location>
</feature>
<dbReference type="InterPro" id="IPR040521">
    <property type="entry name" value="KDZ"/>
</dbReference>
<organism evidence="1 2">
    <name type="scientific">Dacryopinax primogenitus (strain DJM 731)</name>
    <name type="common">Brown rot fungus</name>
    <dbReference type="NCBI Taxonomy" id="1858805"/>
    <lineage>
        <taxon>Eukaryota</taxon>
        <taxon>Fungi</taxon>
        <taxon>Dikarya</taxon>
        <taxon>Basidiomycota</taxon>
        <taxon>Agaricomycotina</taxon>
        <taxon>Dacrymycetes</taxon>
        <taxon>Dacrymycetales</taxon>
        <taxon>Dacrymycetaceae</taxon>
        <taxon>Dacryopinax</taxon>
    </lineage>
</organism>